<evidence type="ECO:0000256" key="1">
    <source>
        <dbReference type="ARBA" id="ARBA00004442"/>
    </source>
</evidence>
<dbReference type="Pfam" id="PF02321">
    <property type="entry name" value="OEP"/>
    <property type="match status" value="2"/>
</dbReference>
<keyword evidence="7" id="KW-0175">Coiled coil</keyword>
<dbReference type="GO" id="GO:0009279">
    <property type="term" value="C:cell outer membrane"/>
    <property type="evidence" value="ECO:0007669"/>
    <property type="project" value="UniProtKB-SubCell"/>
</dbReference>
<organism evidence="8">
    <name type="scientific">mine drainage metagenome</name>
    <dbReference type="NCBI Taxonomy" id="410659"/>
    <lineage>
        <taxon>unclassified sequences</taxon>
        <taxon>metagenomes</taxon>
        <taxon>ecological metagenomes</taxon>
    </lineage>
</organism>
<evidence type="ECO:0000256" key="5">
    <source>
        <dbReference type="ARBA" id="ARBA00023136"/>
    </source>
</evidence>
<keyword evidence="5" id="KW-0472">Membrane</keyword>
<feature type="coiled-coil region" evidence="7">
    <location>
        <begin position="353"/>
        <end position="380"/>
    </location>
</feature>
<name>A0A1J5RB98_9ZZZZ</name>
<dbReference type="EMBL" id="MLJW01000332">
    <property type="protein sequence ID" value="OIQ89388.1"/>
    <property type="molecule type" value="Genomic_DNA"/>
</dbReference>
<dbReference type="GO" id="GO:0015562">
    <property type="term" value="F:efflux transmembrane transporter activity"/>
    <property type="evidence" value="ECO:0007669"/>
    <property type="project" value="InterPro"/>
</dbReference>
<dbReference type="PANTHER" id="PTHR30026:SF20">
    <property type="entry name" value="OUTER MEMBRANE PROTEIN TOLC"/>
    <property type="match status" value="1"/>
</dbReference>
<protein>
    <submittedName>
        <fullName evidence="8">Putative efflux pump outer membrane protein TtgC</fullName>
    </submittedName>
</protein>
<dbReference type="InterPro" id="IPR003423">
    <property type="entry name" value="OMP_efflux"/>
</dbReference>
<comment type="subcellular location">
    <subcellularLocation>
        <location evidence="1">Cell outer membrane</location>
    </subcellularLocation>
</comment>
<dbReference type="GO" id="GO:0015288">
    <property type="term" value="F:porin activity"/>
    <property type="evidence" value="ECO:0007669"/>
    <property type="project" value="TreeGrafter"/>
</dbReference>
<evidence type="ECO:0000313" key="8">
    <source>
        <dbReference type="EMBL" id="OIQ89388.1"/>
    </source>
</evidence>
<dbReference type="InterPro" id="IPR051906">
    <property type="entry name" value="TolC-like"/>
</dbReference>
<keyword evidence="3" id="KW-1134">Transmembrane beta strand</keyword>
<dbReference type="GO" id="GO:1990281">
    <property type="term" value="C:efflux pump complex"/>
    <property type="evidence" value="ECO:0007669"/>
    <property type="project" value="TreeGrafter"/>
</dbReference>
<evidence type="ECO:0000256" key="7">
    <source>
        <dbReference type="SAM" id="Coils"/>
    </source>
</evidence>
<dbReference type="Gene3D" id="1.20.1600.10">
    <property type="entry name" value="Outer membrane efflux proteins (OEP)"/>
    <property type="match status" value="1"/>
</dbReference>
<gene>
    <name evidence="8" type="primary">ttgC_7</name>
    <name evidence="8" type="ORF">GALL_287100</name>
</gene>
<keyword evidence="4" id="KW-0812">Transmembrane</keyword>
<evidence type="ECO:0000256" key="2">
    <source>
        <dbReference type="ARBA" id="ARBA00022448"/>
    </source>
</evidence>
<reference evidence="8" key="1">
    <citation type="submission" date="2016-10" db="EMBL/GenBank/DDBJ databases">
        <title>Sequence of Gallionella enrichment culture.</title>
        <authorList>
            <person name="Poehlein A."/>
            <person name="Muehling M."/>
            <person name="Daniel R."/>
        </authorList>
    </citation>
    <scope>NUCLEOTIDE SEQUENCE</scope>
</reference>
<evidence type="ECO:0000256" key="3">
    <source>
        <dbReference type="ARBA" id="ARBA00022452"/>
    </source>
</evidence>
<dbReference type="SUPFAM" id="SSF56954">
    <property type="entry name" value="Outer membrane efflux proteins (OEP)"/>
    <property type="match status" value="1"/>
</dbReference>
<keyword evidence="2" id="KW-0813">Transport</keyword>
<evidence type="ECO:0000256" key="4">
    <source>
        <dbReference type="ARBA" id="ARBA00022692"/>
    </source>
</evidence>
<proteinExistence type="predicted"/>
<sequence>MKFPALRRTAGALLALALAWPAWSQARPLDFAQAVELALHQNPDLRSVQAQIAQARAGVAQARGARLPRISVSVGATRTNDALNAFGLKLAQRGATFNDFGAGQFNPALPGVLDIAPTNLNHPAAVNDFSSRLEAQLPLYTGGKLEGYMRQAHAMLLAAQAGDRAARQAIVDHVLQAYDGVLTARAYRDVAAKALVAARSQLDMVDNLYRQGVVLKSDVLAAQVNLENVQVQQDQAADMEAQAMDGLHVVLGLPLDEPLELGAPVSVAMPAGTPAAWLGDAVQDNPRIVALREQVAAAGGQVEAARADLYPQLGAMARFETHDPNAGFAAHSYTVGAQLTWNVFDGGVTRHAVDQAAAARDALQLKLQSARDQLAMQIQDAYRRARLADGQIKGRELAVQQAAEAERIVARRYADGVGTLLELQGAQAMLDKARADLVLARSTATTQRAALLLALGRLDAGAAQPR</sequence>
<keyword evidence="6" id="KW-0998">Cell outer membrane</keyword>
<dbReference type="PANTHER" id="PTHR30026">
    <property type="entry name" value="OUTER MEMBRANE PROTEIN TOLC"/>
    <property type="match status" value="1"/>
</dbReference>
<evidence type="ECO:0000256" key="6">
    <source>
        <dbReference type="ARBA" id="ARBA00023237"/>
    </source>
</evidence>
<dbReference type="AlphaFoldDB" id="A0A1J5RB98"/>
<comment type="caution">
    <text evidence="8">The sequence shown here is derived from an EMBL/GenBank/DDBJ whole genome shotgun (WGS) entry which is preliminary data.</text>
</comment>
<accession>A0A1J5RB98</accession>